<dbReference type="GO" id="GO:0030619">
    <property type="term" value="F:U1 snRNA binding"/>
    <property type="evidence" value="ECO:0007669"/>
    <property type="project" value="TreeGrafter"/>
</dbReference>
<keyword evidence="5" id="KW-1185">Reference proteome</keyword>
<protein>
    <submittedName>
        <fullName evidence="4">Uncharacterized protein</fullName>
    </submittedName>
</protein>
<dbReference type="GO" id="GO:0015030">
    <property type="term" value="C:Cajal body"/>
    <property type="evidence" value="ECO:0007669"/>
    <property type="project" value="TreeGrafter"/>
</dbReference>
<evidence type="ECO:0000259" key="3">
    <source>
        <dbReference type="Pfam" id="PF23086"/>
    </source>
</evidence>
<dbReference type="InterPro" id="IPR024822">
    <property type="entry name" value="Coilin"/>
</dbReference>
<dbReference type="OrthoDB" id="74813at2759"/>
<feature type="region of interest" description="Disordered" evidence="1">
    <location>
        <begin position="116"/>
        <end position="376"/>
    </location>
</feature>
<dbReference type="InParanoid" id="F2U1G7"/>
<dbReference type="GeneID" id="16077267"/>
<reference evidence="4" key="1">
    <citation type="submission" date="2009-08" db="EMBL/GenBank/DDBJ databases">
        <title>Annotation of Salpingoeca rosetta.</title>
        <authorList>
            <consortium name="The Broad Institute Genome Sequencing Platform"/>
            <person name="Russ C."/>
            <person name="Cuomo C."/>
            <person name="Burger G."/>
            <person name="Gray M.W."/>
            <person name="Holland P.W.H."/>
            <person name="King N."/>
            <person name="Lang F.B.F."/>
            <person name="Roger A.J."/>
            <person name="Ruiz-Trillo I."/>
            <person name="Young S.K."/>
            <person name="Zeng Q."/>
            <person name="Gargeya S."/>
            <person name="Alvarado L."/>
            <person name="Berlin A."/>
            <person name="Chapman S.B."/>
            <person name="Chen Z."/>
            <person name="Freedman E."/>
            <person name="Gellesch M."/>
            <person name="Goldberg J."/>
            <person name="Griggs A."/>
            <person name="Gujja S."/>
            <person name="Heilman E."/>
            <person name="Heiman D."/>
            <person name="Howarth C."/>
            <person name="Mehta T."/>
            <person name="Neiman D."/>
            <person name="Pearson M."/>
            <person name="Roberts A."/>
            <person name="Saif S."/>
            <person name="Shea T."/>
            <person name="Shenoy N."/>
            <person name="Sisk P."/>
            <person name="Stolte C."/>
            <person name="Sykes S."/>
            <person name="White J."/>
            <person name="Yandava C."/>
            <person name="Haas B."/>
            <person name="Nusbaum C."/>
            <person name="Birren B."/>
        </authorList>
    </citation>
    <scope>NUCLEOTIDE SEQUENCE</scope>
    <source>
        <strain evidence="4">ATCC 50818</strain>
    </source>
</reference>
<feature type="compositionally biased region" description="Polar residues" evidence="1">
    <location>
        <begin position="350"/>
        <end position="365"/>
    </location>
</feature>
<dbReference type="InterPro" id="IPR056398">
    <property type="entry name" value="Tudor_Coilin"/>
</dbReference>
<evidence type="ECO:0000313" key="4">
    <source>
        <dbReference type="EMBL" id="EGD81469.1"/>
    </source>
</evidence>
<dbReference type="RefSeq" id="XP_004996673.1">
    <property type="nucleotide sequence ID" value="XM_004996616.1"/>
</dbReference>
<feature type="domain" description="Coilin tudor" evidence="3">
    <location>
        <begin position="403"/>
        <end position="502"/>
    </location>
</feature>
<feature type="compositionally biased region" description="Low complexity" evidence="1">
    <location>
        <begin position="240"/>
        <end position="270"/>
    </location>
</feature>
<dbReference type="EMBL" id="GL832959">
    <property type="protein sequence ID" value="EGD81469.1"/>
    <property type="molecule type" value="Genomic_DNA"/>
</dbReference>
<proteinExistence type="predicted"/>
<dbReference type="GO" id="GO:0000387">
    <property type="term" value="P:spliceosomal snRNP assembly"/>
    <property type="evidence" value="ECO:0007669"/>
    <property type="project" value="TreeGrafter"/>
</dbReference>
<evidence type="ECO:0000259" key="2">
    <source>
        <dbReference type="Pfam" id="PF15862"/>
    </source>
</evidence>
<dbReference type="STRING" id="946362.F2U1G7"/>
<feature type="compositionally biased region" description="Basic residues" evidence="1">
    <location>
        <begin position="281"/>
        <end position="297"/>
    </location>
</feature>
<dbReference type="GO" id="GO:0030620">
    <property type="term" value="F:U2 snRNA binding"/>
    <property type="evidence" value="ECO:0007669"/>
    <property type="project" value="TreeGrafter"/>
</dbReference>
<dbReference type="KEGG" id="sre:PTSG_02187"/>
<dbReference type="Proteomes" id="UP000007799">
    <property type="component" value="Unassembled WGS sequence"/>
</dbReference>
<dbReference type="AlphaFoldDB" id="F2U1G7"/>
<feature type="region of interest" description="Disordered" evidence="1">
    <location>
        <begin position="466"/>
        <end position="487"/>
    </location>
</feature>
<dbReference type="PANTHER" id="PTHR15197:SF0">
    <property type="entry name" value="COILIN"/>
    <property type="match status" value="1"/>
</dbReference>
<feature type="compositionally biased region" description="Basic residues" evidence="1">
    <location>
        <begin position="153"/>
        <end position="167"/>
    </location>
</feature>
<dbReference type="InterPro" id="IPR031722">
    <property type="entry name" value="Coilin_N"/>
</dbReference>
<dbReference type="Pfam" id="PF23086">
    <property type="entry name" value="Tudor_Coilin"/>
    <property type="match status" value="1"/>
</dbReference>
<dbReference type="Pfam" id="PF15862">
    <property type="entry name" value="Coilin_N"/>
    <property type="match status" value="1"/>
</dbReference>
<feature type="compositionally biased region" description="Polar residues" evidence="1">
    <location>
        <begin position="219"/>
        <end position="237"/>
    </location>
</feature>
<name>F2U1G7_SALR5</name>
<dbReference type="eggNOG" id="ENOG502SF1H">
    <property type="taxonomic scope" value="Eukaryota"/>
</dbReference>
<feature type="domain" description="Coilin N-terminal" evidence="2">
    <location>
        <begin position="1"/>
        <end position="191"/>
    </location>
</feature>
<accession>F2U1G7</accession>
<gene>
    <name evidence="4" type="ORF">PTSG_02187</name>
</gene>
<feature type="compositionally biased region" description="Basic and acidic residues" evidence="1">
    <location>
        <begin position="298"/>
        <end position="319"/>
    </location>
</feature>
<feature type="compositionally biased region" description="Basic residues" evidence="1">
    <location>
        <begin position="188"/>
        <end position="197"/>
    </location>
</feature>
<sequence>MRVKLVFAAGQPAPLWLEVSDVESANTIKDVAQHVRKLTKLKAPVTLYLDGCPLRDDQSTSVLRDNDCLWVFGNGERAPQAYPTVVPFGGMQPSWNLQSLLSQAANPFAMPSFPAIAPMPSSTPKRRSSSTGIVTGSEAQCSEDADARESAAKRAKTTKQKKQKKQEKKQEQQDEQDAGQAADDKQHKKDKAKKKKDKTKDGKDKGKKSNKKTAKETTPDTLAQQSNKTSEHGTPSVQLAADTAASASSTAGAMDTTADSVADTSAAGDGDASEADTPQTGKRRRRRRGRRGRRGRGKKDQQEGEGDRDREEEGTKETAGDALGATPQKKTPARKTNSTAEVTPKRASGMASTPATPHAPSNTSAMAVPKPGTQAQATSASTPAMMVGAATHDGVGVGSDVGDYSAWPEVTGEPKQGDRLAIKVLEMSETYSPQVSDFKECEVVAIDPAANVISVRLAPHVPLAPQTNGKFDLTTHDDDGDGDDGGGDRVVEYFITSIHDMRMCPPSTN</sequence>
<dbReference type="PANTHER" id="PTHR15197">
    <property type="entry name" value="COILIN P80"/>
    <property type="match status" value="1"/>
</dbReference>
<evidence type="ECO:0000256" key="1">
    <source>
        <dbReference type="SAM" id="MobiDB-lite"/>
    </source>
</evidence>
<evidence type="ECO:0000313" key="5">
    <source>
        <dbReference type="Proteomes" id="UP000007799"/>
    </source>
</evidence>
<organism evidence="4 5">
    <name type="scientific">Salpingoeca rosetta (strain ATCC 50818 / BSB-021)</name>
    <dbReference type="NCBI Taxonomy" id="946362"/>
    <lineage>
        <taxon>Eukaryota</taxon>
        <taxon>Choanoflagellata</taxon>
        <taxon>Craspedida</taxon>
        <taxon>Salpingoecidae</taxon>
        <taxon>Salpingoeca</taxon>
    </lineage>
</organism>